<organism evidence="2 3">
    <name type="scientific">Rhizopus oryzae</name>
    <name type="common">Mucormycosis agent</name>
    <name type="synonym">Rhizopus arrhizus var. delemar</name>
    <dbReference type="NCBI Taxonomy" id="64495"/>
    <lineage>
        <taxon>Eukaryota</taxon>
        <taxon>Fungi</taxon>
        <taxon>Fungi incertae sedis</taxon>
        <taxon>Mucoromycota</taxon>
        <taxon>Mucoromycotina</taxon>
        <taxon>Mucoromycetes</taxon>
        <taxon>Mucorales</taxon>
        <taxon>Mucorineae</taxon>
        <taxon>Rhizopodaceae</taxon>
        <taxon>Rhizopus</taxon>
    </lineage>
</organism>
<name>A0A9P6WTH6_RHIOR</name>
<keyword evidence="3" id="KW-1185">Reference proteome</keyword>
<dbReference type="Proteomes" id="UP000716291">
    <property type="component" value="Unassembled WGS sequence"/>
</dbReference>
<evidence type="ECO:0000313" key="3">
    <source>
        <dbReference type="Proteomes" id="UP000716291"/>
    </source>
</evidence>
<feature type="region of interest" description="Disordered" evidence="1">
    <location>
        <begin position="1"/>
        <end position="84"/>
    </location>
</feature>
<dbReference type="AlphaFoldDB" id="A0A9P6WTH6"/>
<reference evidence="2" key="1">
    <citation type="journal article" date="2020" name="Microb. Genom.">
        <title>Genetic diversity of clinical and environmental Mucorales isolates obtained from an investigation of mucormycosis cases among solid organ transplant recipients.</title>
        <authorList>
            <person name="Nguyen M.H."/>
            <person name="Kaul D."/>
            <person name="Muto C."/>
            <person name="Cheng S.J."/>
            <person name="Richter R.A."/>
            <person name="Bruno V.M."/>
            <person name="Liu G."/>
            <person name="Beyhan S."/>
            <person name="Sundermann A.J."/>
            <person name="Mounaud S."/>
            <person name="Pasculle A.W."/>
            <person name="Nierman W.C."/>
            <person name="Driscoll E."/>
            <person name="Cumbie R."/>
            <person name="Clancy C.J."/>
            <person name="Dupont C.L."/>
        </authorList>
    </citation>
    <scope>NUCLEOTIDE SEQUENCE</scope>
    <source>
        <strain evidence="2">GL11</strain>
    </source>
</reference>
<feature type="compositionally biased region" description="Pro residues" evidence="1">
    <location>
        <begin position="1"/>
        <end position="11"/>
    </location>
</feature>
<protein>
    <submittedName>
        <fullName evidence="2">Uncharacterized protein</fullName>
    </submittedName>
</protein>
<sequence>MQRTPQQPPHPAATMISTPSMAAPAIPPTRRPTIRGNRSTARSIPSTPRSTAASPVRWRPPIPMWCRASPVPASATSSATCVRR</sequence>
<evidence type="ECO:0000256" key="1">
    <source>
        <dbReference type="SAM" id="MobiDB-lite"/>
    </source>
</evidence>
<evidence type="ECO:0000313" key="2">
    <source>
        <dbReference type="EMBL" id="KAG1281921.1"/>
    </source>
</evidence>
<dbReference type="EMBL" id="JAANQT010008372">
    <property type="protein sequence ID" value="KAG1281921.1"/>
    <property type="molecule type" value="Genomic_DNA"/>
</dbReference>
<feature type="compositionally biased region" description="Low complexity" evidence="1">
    <location>
        <begin position="68"/>
        <end position="84"/>
    </location>
</feature>
<gene>
    <name evidence="2" type="ORF">G6F64_014440</name>
</gene>
<accession>A0A9P6WTH6</accession>
<comment type="caution">
    <text evidence="2">The sequence shown here is derived from an EMBL/GenBank/DDBJ whole genome shotgun (WGS) entry which is preliminary data.</text>
</comment>
<proteinExistence type="predicted"/>
<feature type="compositionally biased region" description="Polar residues" evidence="1">
    <location>
        <begin position="36"/>
        <end position="53"/>
    </location>
</feature>